<accession>A0A8S5UUL6</accession>
<reference evidence="1" key="1">
    <citation type="journal article" date="2021" name="Proc. Natl. Acad. Sci. U.S.A.">
        <title>A Catalog of Tens of Thousands of Viruses from Human Metagenomes Reveals Hidden Associations with Chronic Diseases.</title>
        <authorList>
            <person name="Tisza M.J."/>
            <person name="Buck C.B."/>
        </authorList>
    </citation>
    <scope>NUCLEOTIDE SEQUENCE</scope>
    <source>
        <strain evidence="1">CtP6q2</strain>
    </source>
</reference>
<organism evidence="1">
    <name type="scientific">Myoviridae sp. ctP6q2</name>
    <dbReference type="NCBI Taxonomy" id="2825096"/>
    <lineage>
        <taxon>Viruses</taxon>
        <taxon>Duplodnaviria</taxon>
        <taxon>Heunggongvirae</taxon>
        <taxon>Uroviricota</taxon>
        <taxon>Caudoviricetes</taxon>
    </lineage>
</organism>
<protein>
    <submittedName>
        <fullName evidence="1">Uncharacterized protein</fullName>
    </submittedName>
</protein>
<evidence type="ECO:0000313" key="1">
    <source>
        <dbReference type="EMBL" id="DAF98192.1"/>
    </source>
</evidence>
<dbReference type="EMBL" id="BK016143">
    <property type="protein sequence ID" value="DAF98192.1"/>
    <property type="molecule type" value="Genomic_DNA"/>
</dbReference>
<name>A0A8S5UUL6_9CAUD</name>
<sequence length="134" mass="15572">MGFTTPCFIYKNTLNLQGKLKILGYVEHHTMMNVDISSQFLICNRGFFAGFPLGYREEIDSAINCGTNEDLFLAIAALRDDTDKFQWFTDGDLWFKCGDEVCNETIEYYLNEYGRKIHKATVDELIEHFKTKEE</sequence>
<proteinExistence type="predicted"/>